<accession>A0AAJ1UWZ6</accession>
<feature type="transmembrane region" description="Helical" evidence="1">
    <location>
        <begin position="7"/>
        <end position="27"/>
    </location>
</feature>
<name>A0AAJ1UWZ6_9MOLU</name>
<organism evidence="2 3">
    <name type="scientific">Mycoplasma phocimorsus</name>
    <dbReference type="NCBI Taxonomy" id="3045839"/>
    <lineage>
        <taxon>Bacteria</taxon>
        <taxon>Bacillati</taxon>
        <taxon>Mycoplasmatota</taxon>
        <taxon>Mollicutes</taxon>
        <taxon>Mycoplasmataceae</taxon>
        <taxon>Mycoplasma</taxon>
    </lineage>
</organism>
<sequence>MTKRFKIVLASIGIFLGITGISTGIIAHNLNKKQVNIFSLEKPKQLIKVSKLNISEKFKNNKKVFLKKQEINLPKFAKLESTVVEKPRLVKVYFKKHKVIKTEKNSKIDDDSNAPELIEKLKSTNILKWVIKNPYKTAGIVSGAIVGVGIVGTATFFTTLFIKQPREFGIFLELLKILNKEDAAKWGSASTNIPQTK</sequence>
<comment type="caution">
    <text evidence="2">The sequence shown here is derived from an EMBL/GenBank/DDBJ whole genome shotgun (WGS) entry which is preliminary data.</text>
</comment>
<keyword evidence="1" id="KW-1133">Transmembrane helix</keyword>
<keyword evidence="3" id="KW-1185">Reference proteome</keyword>
<evidence type="ECO:0000313" key="3">
    <source>
        <dbReference type="Proteomes" id="UP001224428"/>
    </source>
</evidence>
<keyword evidence="1" id="KW-0812">Transmembrane</keyword>
<feature type="transmembrane region" description="Helical" evidence="1">
    <location>
        <begin position="138"/>
        <end position="162"/>
    </location>
</feature>
<proteinExistence type="predicted"/>
<dbReference type="Proteomes" id="UP001224428">
    <property type="component" value="Unassembled WGS sequence"/>
</dbReference>
<dbReference type="AlphaFoldDB" id="A0AAJ1UWZ6"/>
<dbReference type="EMBL" id="JASDDP010000019">
    <property type="protein sequence ID" value="MDJ1645850.1"/>
    <property type="molecule type" value="Genomic_DNA"/>
</dbReference>
<gene>
    <name evidence="2" type="ORF">QLQ80_01955</name>
</gene>
<keyword evidence="1" id="KW-0472">Membrane</keyword>
<evidence type="ECO:0000256" key="1">
    <source>
        <dbReference type="SAM" id="Phobius"/>
    </source>
</evidence>
<protein>
    <submittedName>
        <fullName evidence="2">Uncharacterized protein</fullName>
    </submittedName>
</protein>
<evidence type="ECO:0000313" key="2">
    <source>
        <dbReference type="EMBL" id="MDJ1645850.1"/>
    </source>
</evidence>
<dbReference type="RefSeq" id="WP_283827278.1">
    <property type="nucleotide sequence ID" value="NZ_JASDDP010000019.1"/>
</dbReference>
<reference evidence="2" key="1">
    <citation type="submission" date="2023-05" db="EMBL/GenBank/DDBJ databases">
        <title>Mycoplasma phocimorsus sp. nov., isolated from Scandinavian patients with seal finger or septic arthritis after contact with seals.</title>
        <authorList>
            <person name="Skafte-Holm A."/>
            <person name="Pedersen T.R."/>
            <person name="Froelund M."/>
            <person name="Stegger M."/>
            <person name="Qvortrup K."/>
            <person name="Michaels D.L."/>
            <person name="Brown D.R."/>
            <person name="Jensen J.S."/>
        </authorList>
    </citation>
    <scope>NUCLEOTIDE SEQUENCE</scope>
    <source>
        <strain evidence="2">M5725</strain>
    </source>
</reference>